<name>A0A6G0WDQ0_APHCR</name>
<keyword evidence="3" id="KW-1185">Reference proteome</keyword>
<evidence type="ECO:0000313" key="3">
    <source>
        <dbReference type="Proteomes" id="UP000478052"/>
    </source>
</evidence>
<organism evidence="2 3">
    <name type="scientific">Aphis craccivora</name>
    <name type="common">Cowpea aphid</name>
    <dbReference type="NCBI Taxonomy" id="307492"/>
    <lineage>
        <taxon>Eukaryota</taxon>
        <taxon>Metazoa</taxon>
        <taxon>Ecdysozoa</taxon>
        <taxon>Arthropoda</taxon>
        <taxon>Hexapoda</taxon>
        <taxon>Insecta</taxon>
        <taxon>Pterygota</taxon>
        <taxon>Neoptera</taxon>
        <taxon>Paraneoptera</taxon>
        <taxon>Hemiptera</taxon>
        <taxon>Sternorrhyncha</taxon>
        <taxon>Aphidomorpha</taxon>
        <taxon>Aphidoidea</taxon>
        <taxon>Aphididae</taxon>
        <taxon>Aphidini</taxon>
        <taxon>Aphis</taxon>
        <taxon>Aphis</taxon>
    </lineage>
</organism>
<sequence>MRQARPPGKDNDLRHSPAANGPALDGRGGGKPPREHWHPRCSFGDFVETTVARKRCSVANTTRPRVATLPRIGQAAAGLTFHSTNKQMLKRDVADGDLARIGQAAAGLTFHSTNKQMLKRDVADGDLARMT</sequence>
<evidence type="ECO:0000256" key="1">
    <source>
        <dbReference type="SAM" id="MobiDB-lite"/>
    </source>
</evidence>
<gene>
    <name evidence="2" type="ORF">FWK35_00026764</name>
</gene>
<feature type="region of interest" description="Disordered" evidence="1">
    <location>
        <begin position="1"/>
        <end position="38"/>
    </location>
</feature>
<dbReference type="EMBL" id="VUJU01008822">
    <property type="protein sequence ID" value="KAF0725421.1"/>
    <property type="molecule type" value="Genomic_DNA"/>
</dbReference>
<comment type="caution">
    <text evidence="2">The sequence shown here is derived from an EMBL/GenBank/DDBJ whole genome shotgun (WGS) entry which is preliminary data.</text>
</comment>
<accession>A0A6G0WDQ0</accession>
<feature type="non-terminal residue" evidence="2">
    <location>
        <position position="131"/>
    </location>
</feature>
<proteinExistence type="predicted"/>
<reference evidence="2 3" key="1">
    <citation type="submission" date="2019-08" db="EMBL/GenBank/DDBJ databases">
        <title>Whole genome of Aphis craccivora.</title>
        <authorList>
            <person name="Voronova N.V."/>
            <person name="Shulinski R.S."/>
            <person name="Bandarenka Y.V."/>
            <person name="Zhorov D.G."/>
            <person name="Warner D."/>
        </authorList>
    </citation>
    <scope>NUCLEOTIDE SEQUENCE [LARGE SCALE GENOMIC DNA]</scope>
    <source>
        <strain evidence="2">180601</strain>
        <tissue evidence="2">Whole Body</tissue>
    </source>
</reference>
<evidence type="ECO:0000313" key="2">
    <source>
        <dbReference type="EMBL" id="KAF0725421.1"/>
    </source>
</evidence>
<protein>
    <submittedName>
        <fullName evidence="2">Uncharacterized protein</fullName>
    </submittedName>
</protein>
<dbReference type="AlphaFoldDB" id="A0A6G0WDQ0"/>
<dbReference type="Proteomes" id="UP000478052">
    <property type="component" value="Unassembled WGS sequence"/>
</dbReference>